<name>A0ABT4JQM2_9GAMM</name>
<evidence type="ECO:0000256" key="1">
    <source>
        <dbReference type="ARBA" id="ARBA00007435"/>
    </source>
</evidence>
<feature type="domain" description="GIY-YIG" evidence="2">
    <location>
        <begin position="13"/>
        <end position="89"/>
    </location>
</feature>
<evidence type="ECO:0000313" key="4">
    <source>
        <dbReference type="Proteomes" id="UP001149719"/>
    </source>
</evidence>
<dbReference type="CDD" id="cd10456">
    <property type="entry name" value="GIY-YIG_UPF0213"/>
    <property type="match status" value="1"/>
</dbReference>
<dbReference type="InterPro" id="IPR050190">
    <property type="entry name" value="UPF0213_domain"/>
</dbReference>
<dbReference type="Pfam" id="PF01541">
    <property type="entry name" value="GIY-YIG"/>
    <property type="match status" value="1"/>
</dbReference>
<dbReference type="PANTHER" id="PTHR34477">
    <property type="entry name" value="UPF0213 PROTEIN YHBQ"/>
    <property type="match status" value="1"/>
</dbReference>
<sequence length="103" mass="11872">MSMSEKDCVIPTPVWSVYIIQTRLNTLYTGVTTDVDRRFKEHQGSARGAKYLKGKGPLVLIWQQVIGTKSDALKTEYYIKRLKRKEKSALISGHFYLDESLFK</sequence>
<organism evidence="3 4">
    <name type="scientific">Marinomonas phaeophyticola</name>
    <dbReference type="NCBI Taxonomy" id="3004091"/>
    <lineage>
        <taxon>Bacteria</taxon>
        <taxon>Pseudomonadati</taxon>
        <taxon>Pseudomonadota</taxon>
        <taxon>Gammaproteobacteria</taxon>
        <taxon>Oceanospirillales</taxon>
        <taxon>Oceanospirillaceae</taxon>
        <taxon>Marinomonas</taxon>
    </lineage>
</organism>
<reference evidence="3" key="1">
    <citation type="submission" date="2022-12" db="EMBL/GenBank/DDBJ databases">
        <title>Marinomonas 15G1-11 sp. nov, isolated from marine algae.</title>
        <authorList>
            <person name="Butt M."/>
            <person name="Choi D.G."/>
            <person name="Kim J.M."/>
            <person name="Lee J.K."/>
            <person name="Baek J.H."/>
            <person name="Jeon C.O."/>
        </authorList>
    </citation>
    <scope>NUCLEOTIDE SEQUENCE</scope>
    <source>
        <strain evidence="3">15G1-11</strain>
    </source>
</reference>
<proteinExistence type="inferred from homology"/>
<comment type="similarity">
    <text evidence="1">Belongs to the UPF0213 family.</text>
</comment>
<evidence type="ECO:0000313" key="3">
    <source>
        <dbReference type="EMBL" id="MCZ2720681.1"/>
    </source>
</evidence>
<dbReference type="EMBL" id="JAPUBN010000010">
    <property type="protein sequence ID" value="MCZ2720681.1"/>
    <property type="molecule type" value="Genomic_DNA"/>
</dbReference>
<dbReference type="Gene3D" id="3.40.1440.10">
    <property type="entry name" value="GIY-YIG endonuclease"/>
    <property type="match status" value="1"/>
</dbReference>
<dbReference type="PROSITE" id="PS50164">
    <property type="entry name" value="GIY_YIG"/>
    <property type="match status" value="1"/>
</dbReference>
<dbReference type="InterPro" id="IPR000305">
    <property type="entry name" value="GIY-YIG_endonuc"/>
</dbReference>
<accession>A0ABT4JQM2</accession>
<dbReference type="Proteomes" id="UP001149719">
    <property type="component" value="Unassembled WGS sequence"/>
</dbReference>
<keyword evidence="4" id="KW-1185">Reference proteome</keyword>
<comment type="caution">
    <text evidence="3">The sequence shown here is derived from an EMBL/GenBank/DDBJ whole genome shotgun (WGS) entry which is preliminary data.</text>
</comment>
<gene>
    <name evidence="3" type="ORF">O1D97_03230</name>
</gene>
<dbReference type="RefSeq" id="WP_269122768.1">
    <property type="nucleotide sequence ID" value="NZ_JAPUBN010000010.1"/>
</dbReference>
<protein>
    <submittedName>
        <fullName evidence="3">GIY-YIG nuclease family protein</fullName>
    </submittedName>
</protein>
<dbReference type="SUPFAM" id="SSF82771">
    <property type="entry name" value="GIY-YIG endonuclease"/>
    <property type="match status" value="1"/>
</dbReference>
<dbReference type="InterPro" id="IPR035901">
    <property type="entry name" value="GIY-YIG_endonuc_sf"/>
</dbReference>
<dbReference type="PANTHER" id="PTHR34477:SF1">
    <property type="entry name" value="UPF0213 PROTEIN YHBQ"/>
    <property type="match status" value="1"/>
</dbReference>
<evidence type="ECO:0000259" key="2">
    <source>
        <dbReference type="PROSITE" id="PS50164"/>
    </source>
</evidence>